<evidence type="ECO:0000313" key="3">
    <source>
        <dbReference type="EMBL" id="SEN04881.1"/>
    </source>
</evidence>
<dbReference type="RefSeq" id="WP_062361175.1">
    <property type="nucleotide sequence ID" value="NZ_AP022821.1"/>
</dbReference>
<dbReference type="Pfam" id="PF02635">
    <property type="entry name" value="DsrE"/>
    <property type="match status" value="1"/>
</dbReference>
<dbReference type="InterPro" id="IPR017462">
    <property type="entry name" value="Sulphur_relay_TusC/DsrF"/>
</dbReference>
<dbReference type="AlphaFoldDB" id="A0A1N6E446"/>
<evidence type="ECO:0000256" key="1">
    <source>
        <dbReference type="ARBA" id="ARBA00005996"/>
    </source>
</evidence>
<proteinExistence type="inferred from homology"/>
<dbReference type="Proteomes" id="UP000185024">
    <property type="component" value="Unassembled WGS sequence"/>
</dbReference>
<name>A0A1N6E446_9GAMM</name>
<dbReference type="Proteomes" id="UP000503197">
    <property type="component" value="Chromosome"/>
</dbReference>
<dbReference type="Proteomes" id="UP000199493">
    <property type="component" value="Unassembled WGS sequence"/>
</dbReference>
<reference evidence="4 5" key="2">
    <citation type="submission" date="2016-11" db="EMBL/GenBank/DDBJ databases">
        <authorList>
            <person name="Jaros S."/>
            <person name="Januszkiewicz K."/>
            <person name="Wedrychowicz H."/>
        </authorList>
    </citation>
    <scope>NUCLEOTIDE SEQUENCE [LARGE SCALE GENOMIC DNA]</scope>
    <source>
        <strain evidence="4 5">ACAM 239</strain>
    </source>
</reference>
<accession>A0A1H8DBX5</accession>
<reference evidence="2 7" key="3">
    <citation type="submission" date="2020-02" db="EMBL/GenBank/DDBJ databases">
        <title>Complete Genome Sequence of Halomonas meridiana strain BAA-801, Isolated from Deep Sea Thermal Vent.</title>
        <authorList>
            <person name="Takahashi Y."/>
            <person name="Takahashi H."/>
            <person name="Galipon J."/>
            <person name="Arakawa K."/>
        </authorList>
    </citation>
    <scope>NUCLEOTIDE SEQUENCE [LARGE SCALE GENOMIC DNA]</scope>
    <source>
        <strain evidence="2 7">Slthf1</strain>
    </source>
</reference>
<dbReference type="STRING" id="77097.SAMN04490369_100197"/>
<accession>A0A1N6E446</accession>
<dbReference type="NCBIfam" id="NF001238">
    <property type="entry name" value="PRK00211.1"/>
    <property type="match status" value="1"/>
</dbReference>
<dbReference type="GeneID" id="97275341"/>
<evidence type="ECO:0000313" key="5">
    <source>
        <dbReference type="Proteomes" id="UP000185024"/>
    </source>
</evidence>
<reference evidence="3 6" key="1">
    <citation type="submission" date="2016-10" db="EMBL/GenBank/DDBJ databases">
        <authorList>
            <person name="de Groot N.N."/>
        </authorList>
    </citation>
    <scope>NUCLEOTIDE SEQUENCE [LARGE SCALE GENOMIC DNA]</scope>
    <source>
        <strain evidence="3 6">558</strain>
    </source>
</reference>
<comment type="similarity">
    <text evidence="1">Belongs to the DsrF/TusC family.</text>
</comment>
<gene>
    <name evidence="2" type="ORF">HMSLTHF_16410</name>
    <name evidence="3" type="ORF">SAMN04490369_100197</name>
    <name evidence="4" type="ORF">SAMN05878438_1411</name>
</gene>
<evidence type="ECO:0000313" key="7">
    <source>
        <dbReference type="Proteomes" id="UP000503197"/>
    </source>
</evidence>
<dbReference type="SUPFAM" id="SSF75169">
    <property type="entry name" value="DsrEFH-like"/>
    <property type="match status" value="1"/>
</dbReference>
<evidence type="ECO:0000313" key="4">
    <source>
        <dbReference type="EMBL" id="SIN64021.1"/>
    </source>
</evidence>
<protein>
    <submittedName>
        <fullName evidence="4">tRNA 2-thiouridine synthesizing protein C</fullName>
    </submittedName>
</protein>
<organism evidence="4 5">
    <name type="scientific">Vreelandella aquamarina</name>
    <dbReference type="NCBI Taxonomy" id="77097"/>
    <lineage>
        <taxon>Bacteria</taxon>
        <taxon>Pseudomonadati</taxon>
        <taxon>Pseudomonadota</taxon>
        <taxon>Gammaproteobacteria</taxon>
        <taxon>Oceanospirillales</taxon>
        <taxon>Halomonadaceae</taxon>
        <taxon>Vreelandella</taxon>
    </lineage>
</organism>
<dbReference type="PANTHER" id="PTHR38780:SF1">
    <property type="entry name" value="PROTEIN TUSC"/>
    <property type="match status" value="1"/>
</dbReference>
<evidence type="ECO:0000313" key="6">
    <source>
        <dbReference type="Proteomes" id="UP000199493"/>
    </source>
</evidence>
<dbReference type="Gene3D" id="3.40.1260.10">
    <property type="entry name" value="DsrEFH-like"/>
    <property type="match status" value="1"/>
</dbReference>
<dbReference type="InterPro" id="IPR003787">
    <property type="entry name" value="Sulphur_relay_DsrE/F-like"/>
</dbReference>
<evidence type="ECO:0000313" key="2">
    <source>
        <dbReference type="EMBL" id="BCA91866.1"/>
    </source>
</evidence>
<dbReference type="EMBL" id="FODB01000001">
    <property type="protein sequence ID" value="SEN04881.1"/>
    <property type="molecule type" value="Genomic_DNA"/>
</dbReference>
<dbReference type="PANTHER" id="PTHR38780">
    <property type="entry name" value="PROTEIN TUSC"/>
    <property type="match status" value="1"/>
</dbReference>
<dbReference type="EMBL" id="FSQX01000001">
    <property type="protein sequence ID" value="SIN64021.1"/>
    <property type="molecule type" value="Genomic_DNA"/>
</dbReference>
<dbReference type="EMBL" id="AP022821">
    <property type="protein sequence ID" value="BCA91866.1"/>
    <property type="molecule type" value="Genomic_DNA"/>
</dbReference>
<dbReference type="InterPro" id="IPR027396">
    <property type="entry name" value="DsrEFH-like"/>
</dbReference>
<sequence>MSHEHERLVIIRHAPYSSNALREGLDVALVAAAFGQTVSLLFLGQGVLALLKEQAAGAPGQKATLPTIDMLEMYDIDQLLVPQSALDALNLQAAQLVDGATVVADDTLPELVQRHSYVMNF</sequence>